<name>A0ABQ9HA91_9NEOP</name>
<proteinExistence type="predicted"/>
<evidence type="ECO:0000313" key="1">
    <source>
        <dbReference type="EMBL" id="KAJ8881199.1"/>
    </source>
</evidence>
<gene>
    <name evidence="1" type="ORF">PR048_017672</name>
</gene>
<dbReference type="Proteomes" id="UP001159363">
    <property type="component" value="Chromosome 5"/>
</dbReference>
<accession>A0ABQ9HA91</accession>
<dbReference type="EMBL" id="JARBHB010000006">
    <property type="protein sequence ID" value="KAJ8881199.1"/>
    <property type="molecule type" value="Genomic_DNA"/>
</dbReference>
<comment type="caution">
    <text evidence="1">The sequence shown here is derived from an EMBL/GenBank/DDBJ whole genome shotgun (WGS) entry which is preliminary data.</text>
</comment>
<sequence length="636" mass="70684">MAWPARADRVKLTKLRINITMCISSEPRLASCPLGRLVVSHRGMPSSFTGGVAPRFSHVRITPDDDPDRRVFSGISRYSAFAFRHCSILTSLHVIGSQDLDVKRRPNSLCHSRRRAVVPSFLTSVWVEQTGRGCRGQHTSPCASRRSRINKGHFIIGGLSPSEAPKHCGRADKARLEGLPTPLPTAVDEAGFGVAAQWTGLADTKKPWWVVRSSELMRKELQYDITLLTATGSIHENRTRPTPGQIARVLVPVGTPHITWQEHCTPHERRARRDDGAFNVCGDAILIGLALLGSGKRATFITNATTPRSFTLLTIANMSQIKDTYGGMVHSRSSVLSALNILRVAIEATPALFERPIKNLALQQDHVSYLSKFAKPQNFQFREIAVRTGHGIALQPSMDFTYPPQQWNNPAGQCTLSSAQVVELRKRASATCRSHLVRPIWTPNNRCRYELLHFAGLQEVLHETRPVDHDSYHVTVNSVPYVILPPSFLDSTCLDECSQQNARFTAICNDENKFSNTDGCTDVTYTGKTAVAGSCEGLSGRAEAKRRATSASRTFVLNDTYRGIEREVWKVLYKSRAMAALAPSCRRLCPRTTRREDRSPWSAFDACRARCRESCCETATAERVIIKSLVGRIKAR</sequence>
<evidence type="ECO:0000313" key="2">
    <source>
        <dbReference type="Proteomes" id="UP001159363"/>
    </source>
</evidence>
<organism evidence="1 2">
    <name type="scientific">Dryococelus australis</name>
    <dbReference type="NCBI Taxonomy" id="614101"/>
    <lineage>
        <taxon>Eukaryota</taxon>
        <taxon>Metazoa</taxon>
        <taxon>Ecdysozoa</taxon>
        <taxon>Arthropoda</taxon>
        <taxon>Hexapoda</taxon>
        <taxon>Insecta</taxon>
        <taxon>Pterygota</taxon>
        <taxon>Neoptera</taxon>
        <taxon>Polyneoptera</taxon>
        <taxon>Phasmatodea</taxon>
        <taxon>Verophasmatodea</taxon>
        <taxon>Anareolatae</taxon>
        <taxon>Phasmatidae</taxon>
        <taxon>Eurycanthinae</taxon>
        <taxon>Dryococelus</taxon>
    </lineage>
</organism>
<reference evidence="1 2" key="1">
    <citation type="submission" date="2023-02" db="EMBL/GenBank/DDBJ databases">
        <title>LHISI_Scaffold_Assembly.</title>
        <authorList>
            <person name="Stuart O.P."/>
            <person name="Cleave R."/>
            <person name="Magrath M.J.L."/>
            <person name="Mikheyev A.S."/>
        </authorList>
    </citation>
    <scope>NUCLEOTIDE SEQUENCE [LARGE SCALE GENOMIC DNA]</scope>
    <source>
        <strain evidence="1">Daus_M_001</strain>
        <tissue evidence="1">Leg muscle</tissue>
    </source>
</reference>
<protein>
    <submittedName>
        <fullName evidence="1">Uncharacterized protein</fullName>
    </submittedName>
</protein>
<keyword evidence="2" id="KW-1185">Reference proteome</keyword>